<name>A0A2P5I765_DIAHE</name>
<dbReference type="InterPro" id="IPR027417">
    <property type="entry name" value="P-loop_NTPase"/>
</dbReference>
<feature type="domain" description="Helicase ATP-binding" evidence="1">
    <location>
        <begin position="1"/>
        <end position="59"/>
    </location>
</feature>
<organism evidence="2 3">
    <name type="scientific">Diaporthe helianthi</name>
    <dbReference type="NCBI Taxonomy" id="158607"/>
    <lineage>
        <taxon>Eukaryota</taxon>
        <taxon>Fungi</taxon>
        <taxon>Dikarya</taxon>
        <taxon>Ascomycota</taxon>
        <taxon>Pezizomycotina</taxon>
        <taxon>Sordariomycetes</taxon>
        <taxon>Sordariomycetidae</taxon>
        <taxon>Diaporthales</taxon>
        <taxon>Diaporthaceae</taxon>
        <taxon>Diaporthe</taxon>
    </lineage>
</organism>
<protein>
    <recommendedName>
        <fullName evidence="1">Helicase ATP-binding domain-containing protein</fullName>
    </recommendedName>
</protein>
<dbReference type="InterPro" id="IPR038718">
    <property type="entry name" value="SNF2-like_sf"/>
</dbReference>
<dbReference type="PROSITE" id="PS51192">
    <property type="entry name" value="HELICASE_ATP_BIND_1"/>
    <property type="match status" value="1"/>
</dbReference>
<proteinExistence type="predicted"/>
<dbReference type="SUPFAM" id="SSF52540">
    <property type="entry name" value="P-loop containing nucleoside triphosphate hydrolases"/>
    <property type="match status" value="1"/>
</dbReference>
<accession>A0A2P5I765</accession>
<dbReference type="EMBL" id="MAVT02000194">
    <property type="protein sequence ID" value="POS78336.1"/>
    <property type="molecule type" value="Genomic_DNA"/>
</dbReference>
<comment type="caution">
    <text evidence="2">The sequence shown here is derived from an EMBL/GenBank/DDBJ whole genome shotgun (WGS) entry which is preliminary data.</text>
</comment>
<sequence length="124" mass="14390">MHVYGHVYFDEGHLLRNYGSQQHMAASLLPKMTTVLFTGTPLYNSMGDFRAYMFILDRNFTSSEELIQSNLVGKKDDCDEKWTIHSQFVDRGPDGKVLFARLLRNNYAEFGSLLQKIRTYTIEK</sequence>
<evidence type="ECO:0000313" key="3">
    <source>
        <dbReference type="Proteomes" id="UP000094444"/>
    </source>
</evidence>
<dbReference type="OrthoDB" id="4459045at2759"/>
<reference evidence="2" key="1">
    <citation type="submission" date="2017-09" db="EMBL/GenBank/DDBJ databases">
        <title>Polyketide synthases of a Diaporthe helianthi virulent isolate.</title>
        <authorList>
            <person name="Baroncelli R."/>
        </authorList>
    </citation>
    <scope>NUCLEOTIDE SEQUENCE [LARGE SCALE GENOMIC DNA]</scope>
    <source>
        <strain evidence="2">7/96</strain>
    </source>
</reference>
<gene>
    <name evidence="2" type="ORF">DHEL01_v203266</name>
</gene>
<dbReference type="Gene3D" id="3.40.50.10810">
    <property type="entry name" value="Tandem AAA-ATPase domain"/>
    <property type="match status" value="1"/>
</dbReference>
<dbReference type="Proteomes" id="UP000094444">
    <property type="component" value="Unassembled WGS sequence"/>
</dbReference>
<evidence type="ECO:0000259" key="1">
    <source>
        <dbReference type="PROSITE" id="PS51192"/>
    </source>
</evidence>
<dbReference type="InterPro" id="IPR014001">
    <property type="entry name" value="Helicase_ATP-bd"/>
</dbReference>
<evidence type="ECO:0000313" key="2">
    <source>
        <dbReference type="EMBL" id="POS78336.1"/>
    </source>
</evidence>
<dbReference type="AlphaFoldDB" id="A0A2P5I765"/>
<keyword evidence="3" id="KW-1185">Reference proteome</keyword>
<dbReference type="InParanoid" id="A0A2P5I765"/>